<keyword evidence="1" id="KW-0472">Membrane</keyword>
<dbReference type="PANTHER" id="PTHR31065">
    <property type="entry name" value="PLATZ TRANSCRIPTION FACTOR FAMILY PROTEIN"/>
    <property type="match status" value="1"/>
</dbReference>
<comment type="caution">
    <text evidence="2">The sequence shown here is derived from an EMBL/GenBank/DDBJ whole genome shotgun (WGS) entry which is preliminary data.</text>
</comment>
<evidence type="ECO:0000313" key="3">
    <source>
        <dbReference type="Proteomes" id="UP000447434"/>
    </source>
</evidence>
<accession>A0A6A4P9D0</accession>
<feature type="transmembrane region" description="Helical" evidence="1">
    <location>
        <begin position="159"/>
        <end position="182"/>
    </location>
</feature>
<name>A0A6A4P9D0_LUPAL</name>
<organism evidence="2 3">
    <name type="scientific">Lupinus albus</name>
    <name type="common">White lupine</name>
    <name type="synonym">Lupinus termis</name>
    <dbReference type="NCBI Taxonomy" id="3870"/>
    <lineage>
        <taxon>Eukaryota</taxon>
        <taxon>Viridiplantae</taxon>
        <taxon>Streptophyta</taxon>
        <taxon>Embryophyta</taxon>
        <taxon>Tracheophyta</taxon>
        <taxon>Spermatophyta</taxon>
        <taxon>Magnoliopsida</taxon>
        <taxon>eudicotyledons</taxon>
        <taxon>Gunneridae</taxon>
        <taxon>Pentapetalae</taxon>
        <taxon>rosids</taxon>
        <taxon>fabids</taxon>
        <taxon>Fabales</taxon>
        <taxon>Fabaceae</taxon>
        <taxon>Papilionoideae</taxon>
        <taxon>50 kb inversion clade</taxon>
        <taxon>genistoids sensu lato</taxon>
        <taxon>core genistoids</taxon>
        <taxon>Genisteae</taxon>
        <taxon>Lupinus</taxon>
    </lineage>
</organism>
<dbReference type="Proteomes" id="UP000447434">
    <property type="component" value="Chromosome 15"/>
</dbReference>
<dbReference type="OrthoDB" id="1908108at2759"/>
<evidence type="ECO:0000256" key="1">
    <source>
        <dbReference type="SAM" id="Phobius"/>
    </source>
</evidence>
<protein>
    <submittedName>
        <fullName evidence="2">Putative transcription repressor PLATZ family</fullName>
    </submittedName>
</protein>
<dbReference type="AlphaFoldDB" id="A0A6A4P9D0"/>
<evidence type="ECO:0000313" key="2">
    <source>
        <dbReference type="EMBL" id="KAE9598710.1"/>
    </source>
</evidence>
<dbReference type="PANTHER" id="PTHR31065:SF92">
    <property type="entry name" value="B BOX-TYPE DOMAIN-CONTAINING PROTEIN"/>
    <property type="match status" value="1"/>
</dbReference>
<keyword evidence="1" id="KW-1133">Transmembrane helix</keyword>
<keyword evidence="1" id="KW-0812">Transmembrane</keyword>
<sequence length="245" mass="29253">MFSYKVESRREKRREEEEEIMVIEDGYDNNNVKPAWLERLVGETFFSGCGVHLNQRKNEKNVFCLHCCLSICPHCFPSHRLHPLLQVRRYVYQNVVRLYDLEKLINCSNIQPYTINSAKVIFLNQRPQSKSCKGAANACYTCDRILQEPFHFCSLSCKVFSHFSLSFFVLFCSLIFSTKLLFNIELLKCEILIFYNYNFLFYPLSHTGILFIFENLYLLQYTKNYNLYLLRLLCKHYLWNPLMIF</sequence>
<keyword evidence="3" id="KW-1185">Reference proteome</keyword>
<dbReference type="EMBL" id="WOCE01000015">
    <property type="protein sequence ID" value="KAE9598710.1"/>
    <property type="molecule type" value="Genomic_DNA"/>
</dbReference>
<proteinExistence type="predicted"/>
<gene>
    <name evidence="2" type="ORF">Lalb_Chr15g0083861</name>
</gene>
<dbReference type="InterPro" id="IPR006734">
    <property type="entry name" value="PLATZ"/>
</dbReference>
<feature type="transmembrane region" description="Helical" evidence="1">
    <location>
        <begin position="194"/>
        <end position="213"/>
    </location>
</feature>
<dbReference type="Pfam" id="PF04640">
    <property type="entry name" value="PLATZ"/>
    <property type="match status" value="1"/>
</dbReference>
<reference evidence="3" key="1">
    <citation type="journal article" date="2020" name="Nat. Commun.">
        <title>Genome sequence of the cluster root forming white lupin.</title>
        <authorList>
            <person name="Hufnagel B."/>
            <person name="Marques A."/>
            <person name="Soriano A."/>
            <person name="Marques L."/>
            <person name="Divol F."/>
            <person name="Doumas P."/>
            <person name="Sallet E."/>
            <person name="Mancinotti D."/>
            <person name="Carrere S."/>
            <person name="Marande W."/>
            <person name="Arribat S."/>
            <person name="Keller J."/>
            <person name="Huneau C."/>
            <person name="Blein T."/>
            <person name="Aime D."/>
            <person name="Laguerre M."/>
            <person name="Taylor J."/>
            <person name="Schubert V."/>
            <person name="Nelson M."/>
            <person name="Geu-Flores F."/>
            <person name="Crespi M."/>
            <person name="Gallardo-Guerrero K."/>
            <person name="Delaux P.-M."/>
            <person name="Salse J."/>
            <person name="Berges H."/>
            <person name="Guyot R."/>
            <person name="Gouzy J."/>
            <person name="Peret B."/>
        </authorList>
    </citation>
    <scope>NUCLEOTIDE SEQUENCE [LARGE SCALE GENOMIC DNA]</scope>
    <source>
        <strain evidence="3">cv. Amiga</strain>
    </source>
</reference>